<feature type="transmembrane region" description="Helical" evidence="1">
    <location>
        <begin position="173"/>
        <end position="191"/>
    </location>
</feature>
<feature type="transmembrane region" description="Helical" evidence="1">
    <location>
        <begin position="37"/>
        <end position="56"/>
    </location>
</feature>
<keyword evidence="3" id="KW-0378">Hydrolase</keyword>
<keyword evidence="1" id="KW-0812">Transmembrane</keyword>
<dbReference type="PANTHER" id="PTHR39430:SF1">
    <property type="entry name" value="PROTEASE"/>
    <property type="match status" value="1"/>
</dbReference>
<feature type="transmembrane region" description="Helical" evidence="1">
    <location>
        <begin position="76"/>
        <end position="92"/>
    </location>
</feature>
<dbReference type="EMBL" id="WKKI01000003">
    <property type="protein sequence ID" value="MRX71256.1"/>
    <property type="molecule type" value="Genomic_DNA"/>
</dbReference>
<evidence type="ECO:0000256" key="1">
    <source>
        <dbReference type="SAM" id="Phobius"/>
    </source>
</evidence>
<dbReference type="GO" id="GO:0080120">
    <property type="term" value="P:CAAX-box protein maturation"/>
    <property type="evidence" value="ECO:0007669"/>
    <property type="project" value="UniProtKB-ARBA"/>
</dbReference>
<evidence type="ECO:0000313" key="4">
    <source>
        <dbReference type="Proteomes" id="UP000448867"/>
    </source>
</evidence>
<keyword evidence="1" id="KW-1133">Transmembrane helix</keyword>
<dbReference type="AlphaFoldDB" id="A0A7X2LXG0"/>
<feature type="domain" description="CAAX prenyl protease 2/Lysostaphin resistance protein A-like" evidence="2">
    <location>
        <begin position="43"/>
        <end position="136"/>
    </location>
</feature>
<dbReference type="GO" id="GO:0008237">
    <property type="term" value="F:metallopeptidase activity"/>
    <property type="evidence" value="ECO:0007669"/>
    <property type="project" value="UniProtKB-KW"/>
</dbReference>
<keyword evidence="3" id="KW-0645">Protease</keyword>
<feature type="transmembrane region" description="Helical" evidence="1">
    <location>
        <begin position="104"/>
        <end position="128"/>
    </location>
</feature>
<accession>A0A7X2LXG0</accession>
<dbReference type="PANTHER" id="PTHR39430">
    <property type="entry name" value="MEMBRANE-ASSOCIATED PROTEASE-RELATED"/>
    <property type="match status" value="1"/>
</dbReference>
<dbReference type="RefSeq" id="WP_154306385.1">
    <property type="nucleotide sequence ID" value="NZ_WKKI01000003.1"/>
</dbReference>
<dbReference type="Proteomes" id="UP000448867">
    <property type="component" value="Unassembled WGS sequence"/>
</dbReference>
<feature type="transmembrane region" description="Helical" evidence="1">
    <location>
        <begin position="6"/>
        <end position="25"/>
    </location>
</feature>
<comment type="caution">
    <text evidence="3">The sequence shown here is derived from an EMBL/GenBank/DDBJ whole genome shotgun (WGS) entry which is preliminary data.</text>
</comment>
<gene>
    <name evidence="3" type="ORF">GJU40_03595</name>
</gene>
<name>A0A7X2LXG0_9BACI</name>
<keyword evidence="1" id="KW-0472">Membrane</keyword>
<organism evidence="3 4">
    <name type="scientific">Metabacillus lacus</name>
    <dbReference type="NCBI Taxonomy" id="1983721"/>
    <lineage>
        <taxon>Bacteria</taxon>
        <taxon>Bacillati</taxon>
        <taxon>Bacillota</taxon>
        <taxon>Bacilli</taxon>
        <taxon>Bacillales</taxon>
        <taxon>Bacillaceae</taxon>
        <taxon>Metabacillus</taxon>
    </lineage>
</organism>
<reference evidence="3 4" key="1">
    <citation type="submission" date="2019-11" db="EMBL/GenBank/DDBJ databases">
        <title>Bacillus lacus genome.</title>
        <authorList>
            <person name="Allen C.J."/>
            <person name="Newman J.D."/>
        </authorList>
    </citation>
    <scope>NUCLEOTIDE SEQUENCE [LARGE SCALE GENOMIC DNA]</scope>
    <source>
        <strain evidence="3 4">KCTC 33946</strain>
    </source>
</reference>
<sequence length="202" mass="23197">MHFHIISAFFLGFGGYSFAFLMMWVTGRFTISGIKDFSDSLPIIFMVLIYTLYIAVSEELIFRGFVLSSMRKLYSLPAAIIISNLLFILYHLPKLNHLLHSPYALHLLAAGLLYTFAYLAFNSIWVSIGLHWGSNMAVFSLLDNTYPFYQLGYETRLLNLEPYQLSMPGWLNLYSYMSLLGHLLVFVLLLRDRGTGTLSHRL</sequence>
<keyword evidence="4" id="KW-1185">Reference proteome</keyword>
<proteinExistence type="predicted"/>
<dbReference type="Pfam" id="PF02517">
    <property type="entry name" value="Rce1-like"/>
    <property type="match status" value="1"/>
</dbReference>
<dbReference type="OrthoDB" id="324900at2"/>
<evidence type="ECO:0000259" key="2">
    <source>
        <dbReference type="Pfam" id="PF02517"/>
    </source>
</evidence>
<keyword evidence="3" id="KW-0482">Metalloprotease</keyword>
<dbReference type="GO" id="GO:0004175">
    <property type="term" value="F:endopeptidase activity"/>
    <property type="evidence" value="ECO:0007669"/>
    <property type="project" value="UniProtKB-ARBA"/>
</dbReference>
<dbReference type="GO" id="GO:0006508">
    <property type="term" value="P:proteolysis"/>
    <property type="evidence" value="ECO:0007669"/>
    <property type="project" value="UniProtKB-KW"/>
</dbReference>
<dbReference type="InterPro" id="IPR003675">
    <property type="entry name" value="Rce1/LyrA-like_dom"/>
</dbReference>
<protein>
    <submittedName>
        <fullName evidence="3">CPBP family intramembrane metalloprotease</fullName>
    </submittedName>
</protein>
<evidence type="ECO:0000313" key="3">
    <source>
        <dbReference type="EMBL" id="MRX71256.1"/>
    </source>
</evidence>